<evidence type="ECO:0000256" key="1">
    <source>
        <dbReference type="SAM" id="MobiDB-lite"/>
    </source>
</evidence>
<feature type="region of interest" description="Disordered" evidence="1">
    <location>
        <begin position="1"/>
        <end position="23"/>
    </location>
</feature>
<comment type="caution">
    <text evidence="2">The sequence shown here is derived from an EMBL/GenBank/DDBJ whole genome shotgun (WGS) entry which is preliminary data.</text>
</comment>
<evidence type="ECO:0000313" key="3">
    <source>
        <dbReference type="Proteomes" id="UP001480595"/>
    </source>
</evidence>
<accession>A0ABR1UIE2</accession>
<organism evidence="2 3">
    <name type="scientific">Apiospora phragmitis</name>
    <dbReference type="NCBI Taxonomy" id="2905665"/>
    <lineage>
        <taxon>Eukaryota</taxon>
        <taxon>Fungi</taxon>
        <taxon>Dikarya</taxon>
        <taxon>Ascomycota</taxon>
        <taxon>Pezizomycotina</taxon>
        <taxon>Sordariomycetes</taxon>
        <taxon>Xylariomycetidae</taxon>
        <taxon>Amphisphaeriales</taxon>
        <taxon>Apiosporaceae</taxon>
        <taxon>Apiospora</taxon>
    </lineage>
</organism>
<dbReference type="GeneID" id="92093599"/>
<dbReference type="Proteomes" id="UP001480595">
    <property type="component" value="Unassembled WGS sequence"/>
</dbReference>
<dbReference type="RefSeq" id="XP_066714125.1">
    <property type="nucleotide sequence ID" value="XM_066860536.1"/>
</dbReference>
<evidence type="ECO:0000313" key="2">
    <source>
        <dbReference type="EMBL" id="KAK8058679.1"/>
    </source>
</evidence>
<gene>
    <name evidence="2" type="ORF">PG994_009127</name>
</gene>
<proteinExistence type="predicted"/>
<name>A0ABR1UIE2_9PEZI</name>
<protein>
    <submittedName>
        <fullName evidence="2">Uncharacterized protein</fullName>
    </submittedName>
</protein>
<dbReference type="EMBL" id="JAQQWL010000009">
    <property type="protein sequence ID" value="KAK8058679.1"/>
    <property type="molecule type" value="Genomic_DNA"/>
</dbReference>
<sequence length="344" mass="40110">MANIPSFGPVVLEPPSTDDDTQQIVEKSRSVRADLRLLQDPALTPHFPYSWGFTIYRAVPGRDQDARFAEGVRRLNEWMRWAIRKRRYTDEDTDTWFYYPELMPKPDEHDAWDDVAARLWNEVVEDYPNADQIGTTELGQEDFTPAGEAFMSWVDQLEGVDASRRNSRYDFCLVIDEKALEALEQLPAETPPLMAPELGPKPAQIRFENYNEDLEAHLKLQAAQRDATEAKIQADPDQKRANEVLKDIWVWILDRETIPTTMAVEQYKNGENLEFPPWARIQLCYLYHAWFGRAQRHVPAEWSLHIHEDRNQGDKIRWWVSSGARAWNELMRRRRAQRAAAVSS</sequence>
<keyword evidence="3" id="KW-1185">Reference proteome</keyword>
<reference evidence="2 3" key="1">
    <citation type="submission" date="2023-01" db="EMBL/GenBank/DDBJ databases">
        <title>Analysis of 21 Apiospora genomes using comparative genomics revels a genus with tremendous synthesis potential of carbohydrate active enzymes and secondary metabolites.</title>
        <authorList>
            <person name="Sorensen T."/>
        </authorList>
    </citation>
    <scope>NUCLEOTIDE SEQUENCE [LARGE SCALE GENOMIC DNA]</scope>
    <source>
        <strain evidence="2 3">CBS 135458</strain>
    </source>
</reference>